<dbReference type="AlphaFoldDB" id="A0A0D6B961"/>
<sequence length="89" mass="9322">MSPISETGRLAGIEAILIACPEPTYHHRTGSVCIARISGETVLSAGSNAAATAPGPLMPRDSWERHWPAMAGARHHIRGTLSGPRGARA</sequence>
<reference evidence="1 2" key="1">
    <citation type="submission" date="2015-02" db="EMBL/GenBank/DDBJ databases">
        <title>Genome sequene of Rhodovulum sulfidophilum DSM 2351.</title>
        <authorList>
            <person name="Nagao N."/>
        </authorList>
    </citation>
    <scope>NUCLEOTIDE SEQUENCE [LARGE SCALE GENOMIC DNA]</scope>
    <source>
        <strain evidence="1 2">DSM 2351</strain>
    </source>
</reference>
<protein>
    <submittedName>
        <fullName evidence="1">Radical SAM domain protein</fullName>
    </submittedName>
</protein>
<dbReference type="KEGG" id="rsu:NHU_04221"/>
<accession>A0A0D6B961</accession>
<gene>
    <name evidence="1" type="ORF">NHU_04221</name>
</gene>
<evidence type="ECO:0000313" key="2">
    <source>
        <dbReference type="Proteomes" id="UP000064912"/>
    </source>
</evidence>
<evidence type="ECO:0000313" key="1">
    <source>
        <dbReference type="EMBL" id="BAQ71335.1"/>
    </source>
</evidence>
<name>A0A0D6B961_RHOSU</name>
<dbReference type="Proteomes" id="UP000064912">
    <property type="component" value="Chromosome"/>
</dbReference>
<organism evidence="1 2">
    <name type="scientific">Rhodovulum sulfidophilum</name>
    <name type="common">Rhodobacter sulfidophilus</name>
    <dbReference type="NCBI Taxonomy" id="35806"/>
    <lineage>
        <taxon>Bacteria</taxon>
        <taxon>Pseudomonadati</taxon>
        <taxon>Pseudomonadota</taxon>
        <taxon>Alphaproteobacteria</taxon>
        <taxon>Rhodobacterales</taxon>
        <taxon>Paracoccaceae</taxon>
        <taxon>Rhodovulum</taxon>
    </lineage>
</organism>
<dbReference type="EMBL" id="AP014800">
    <property type="protein sequence ID" value="BAQ71335.1"/>
    <property type="molecule type" value="Genomic_DNA"/>
</dbReference>
<proteinExistence type="predicted"/>
<dbReference type="PATRIC" id="fig|35806.4.peg.4319"/>